<dbReference type="Pfam" id="PF01431">
    <property type="entry name" value="Peptidase_M13"/>
    <property type="match status" value="1"/>
</dbReference>
<dbReference type="InterPro" id="IPR024079">
    <property type="entry name" value="MetalloPept_cat_dom_sf"/>
</dbReference>
<dbReference type="InterPro" id="IPR008753">
    <property type="entry name" value="Peptidase_M13_N"/>
</dbReference>
<dbReference type="CDD" id="cd08662">
    <property type="entry name" value="M13"/>
    <property type="match status" value="1"/>
</dbReference>
<evidence type="ECO:0000256" key="1">
    <source>
        <dbReference type="ARBA" id="ARBA00001947"/>
    </source>
</evidence>
<dbReference type="OrthoDB" id="9775677at2"/>
<dbReference type="eggNOG" id="COG3590">
    <property type="taxonomic scope" value="Bacteria"/>
</dbReference>
<feature type="domain" description="Peptidase M13 N-terminal" evidence="9">
    <location>
        <begin position="25"/>
        <end position="403"/>
    </location>
</feature>
<comment type="cofactor">
    <cofactor evidence="1">
        <name>Zn(2+)</name>
        <dbReference type="ChEBI" id="CHEBI:29105"/>
    </cofactor>
</comment>
<evidence type="ECO:0000256" key="6">
    <source>
        <dbReference type="ARBA" id="ARBA00022833"/>
    </source>
</evidence>
<dbReference type="Pfam" id="PF05649">
    <property type="entry name" value="Peptidase_M13_N"/>
    <property type="match status" value="1"/>
</dbReference>
<dbReference type="HOGENOM" id="CLU_006187_7_2_9"/>
<dbReference type="Gene3D" id="3.40.390.10">
    <property type="entry name" value="Collagenase (Catalytic Domain)"/>
    <property type="match status" value="1"/>
</dbReference>
<keyword evidence="5 10" id="KW-0378">Hydrolase</keyword>
<gene>
    <name evidence="10" type="ordered locus">smi_0639</name>
</gene>
<evidence type="ECO:0000259" key="9">
    <source>
        <dbReference type="Pfam" id="PF05649"/>
    </source>
</evidence>
<dbReference type="EC" id="3.4.24.-" evidence="10"/>
<comment type="similarity">
    <text evidence="2">Belongs to the peptidase M13 family.</text>
</comment>
<sequence>MHSQLIFVKLKTSTNESENKMTRYQDDFYDAINGEWQKTAEIPADKSQTGGFVDLDQEIEDLMLATTDKWLAGEEVPEDAILVNFVKYHRLVRDFDKREADGITPVLPLLKEFQELETFADFSAKLAEFELAGKPNFLPFGVSPDFMDARINVLWASAPSTILPDTTYYAEDHPQREELLTLWKESSANLLKAYDFSDAEIEDLLEKRLELDRRVAAVVLSNEESSEYAKLYHPYAYEDFKKFAPALPLDDFFQAVLGQVPDKVIVDEERFWQAADQFYSEEAWPLLKATLILSVVNLSTSYLTEEIRVLSGAYSRALSGVPEAKDKVKAAYQLAQGPFKQALGLWYAHEKFSPEAKADVEKKVATMIDVYKERLAKNDWLTPETRDKAIVKLNVIKPYIGYPEELPERYKDKVVDETASLFDNALAFARVEIKHSWSKWNQPVDYKEWGMPAHMVNAYYNPQKNLIVFPAAILQAPFYDLHQSSSANYGGIGAVIAHEISHAFDTNGASFDENGSLKDWWTESDYAAFKEKTQKVIDQFDGQDSYGATINGKLTVSENVADLGGIAAALEAAKREPDFSAEEFFYNFGRIWRMKGRPEFMKLLASVDVHAPAKLRVNVQVPNFDDFFTTYDVKEGDGMWRSPEERVIIW</sequence>
<keyword evidence="4" id="KW-0479">Metal-binding</keyword>
<evidence type="ECO:0000256" key="2">
    <source>
        <dbReference type="ARBA" id="ARBA00007357"/>
    </source>
</evidence>
<keyword evidence="7" id="KW-0482">Metalloprotease</keyword>
<dbReference type="PATRIC" id="fig|365659.3.peg.616"/>
<dbReference type="PANTHER" id="PTHR11733:SF167">
    <property type="entry name" value="FI17812P1-RELATED"/>
    <property type="match status" value="1"/>
</dbReference>
<reference evidence="10 11" key="1">
    <citation type="journal article" date="2010" name="PLoS ONE">
        <title>The genome of Streptococcus mitis B6--what is a commensal?</title>
        <authorList>
            <person name="Denapaite D."/>
            <person name="Brueckner R."/>
            <person name="Nuhn M."/>
            <person name="Reichmann P."/>
            <person name="Henrich B."/>
            <person name="Maurer P."/>
            <person name="Schaehle Y."/>
            <person name="Selbmann P."/>
            <person name="Zimmermann W."/>
            <person name="Wambutt R."/>
            <person name="Hakenbeck R."/>
        </authorList>
    </citation>
    <scope>NUCLEOTIDE SEQUENCE [LARGE SCALE GENOMIC DNA]</scope>
    <source>
        <strain evidence="10 11">B6</strain>
    </source>
</reference>
<evidence type="ECO:0000313" key="10">
    <source>
        <dbReference type="EMBL" id="CBJ21888.1"/>
    </source>
</evidence>
<dbReference type="GO" id="GO:0004222">
    <property type="term" value="F:metalloendopeptidase activity"/>
    <property type="evidence" value="ECO:0007669"/>
    <property type="project" value="InterPro"/>
</dbReference>
<dbReference type="PROSITE" id="PS51885">
    <property type="entry name" value="NEPRILYSIN"/>
    <property type="match status" value="1"/>
</dbReference>
<dbReference type="InterPro" id="IPR042089">
    <property type="entry name" value="Peptidase_M13_dom_2"/>
</dbReference>
<feature type="domain" description="Peptidase M13 C-terminal" evidence="8">
    <location>
        <begin position="457"/>
        <end position="647"/>
    </location>
</feature>
<dbReference type="SUPFAM" id="SSF55486">
    <property type="entry name" value="Metalloproteases ('zincins'), catalytic domain"/>
    <property type="match status" value="1"/>
</dbReference>
<proteinExistence type="inferred from homology"/>
<dbReference type="GO" id="GO:0016485">
    <property type="term" value="P:protein processing"/>
    <property type="evidence" value="ECO:0007669"/>
    <property type="project" value="TreeGrafter"/>
</dbReference>
<evidence type="ECO:0000256" key="4">
    <source>
        <dbReference type="ARBA" id="ARBA00022723"/>
    </source>
</evidence>
<evidence type="ECO:0000259" key="8">
    <source>
        <dbReference type="Pfam" id="PF01431"/>
    </source>
</evidence>
<dbReference type="Gene3D" id="1.10.1380.10">
    <property type="entry name" value="Neutral endopeptidase , domain2"/>
    <property type="match status" value="1"/>
</dbReference>
<evidence type="ECO:0000256" key="7">
    <source>
        <dbReference type="ARBA" id="ARBA00023049"/>
    </source>
</evidence>
<keyword evidence="3" id="KW-0645">Protease</keyword>
<dbReference type="InterPro" id="IPR000718">
    <property type="entry name" value="Peptidase_M13"/>
</dbReference>
<dbReference type="STRING" id="365659.smi_0639"/>
<organism evidence="10 11">
    <name type="scientific">Streptococcus mitis (strain B6)</name>
    <dbReference type="NCBI Taxonomy" id="365659"/>
    <lineage>
        <taxon>Bacteria</taxon>
        <taxon>Bacillati</taxon>
        <taxon>Bacillota</taxon>
        <taxon>Bacilli</taxon>
        <taxon>Lactobacillales</taxon>
        <taxon>Streptococcaceae</taxon>
        <taxon>Streptococcus</taxon>
        <taxon>Streptococcus mitis group</taxon>
    </lineage>
</organism>
<dbReference type="GO" id="GO:0046872">
    <property type="term" value="F:metal ion binding"/>
    <property type="evidence" value="ECO:0007669"/>
    <property type="project" value="UniProtKB-KW"/>
</dbReference>
<dbReference type="MEROPS" id="M13.005"/>
<accession>D3H7P6</accession>
<dbReference type="PRINTS" id="PR00786">
    <property type="entry name" value="NEPRILYSIN"/>
</dbReference>
<dbReference type="GO" id="GO:0005886">
    <property type="term" value="C:plasma membrane"/>
    <property type="evidence" value="ECO:0007669"/>
    <property type="project" value="TreeGrafter"/>
</dbReference>
<dbReference type="Proteomes" id="UP000008563">
    <property type="component" value="Chromosome"/>
</dbReference>
<name>D3H7P6_STRM6</name>
<dbReference type="PANTHER" id="PTHR11733">
    <property type="entry name" value="ZINC METALLOPROTEASE FAMILY M13 NEPRILYSIN-RELATED"/>
    <property type="match status" value="1"/>
</dbReference>
<evidence type="ECO:0000256" key="3">
    <source>
        <dbReference type="ARBA" id="ARBA00022670"/>
    </source>
</evidence>
<dbReference type="InterPro" id="IPR018497">
    <property type="entry name" value="Peptidase_M13_C"/>
</dbReference>
<dbReference type="EMBL" id="FN568063">
    <property type="protein sequence ID" value="CBJ21888.1"/>
    <property type="molecule type" value="Genomic_DNA"/>
</dbReference>
<keyword evidence="6" id="KW-0862">Zinc</keyword>
<dbReference type="KEGG" id="smb:smi_0639"/>
<protein>
    <submittedName>
        <fullName evidence="10">Peptidase M13 superfamily</fullName>
        <ecNumber evidence="10">3.4.24.-</ecNumber>
    </submittedName>
</protein>
<evidence type="ECO:0000256" key="5">
    <source>
        <dbReference type="ARBA" id="ARBA00022801"/>
    </source>
</evidence>
<dbReference type="AlphaFoldDB" id="D3H7P6"/>
<evidence type="ECO:0000313" key="11">
    <source>
        <dbReference type="Proteomes" id="UP000008563"/>
    </source>
</evidence>